<comment type="similarity">
    <text evidence="1">Belongs to the LysR transcriptional regulatory family.</text>
</comment>
<dbReference type="AlphaFoldDB" id="A0AAN1WF24"/>
<dbReference type="SUPFAM" id="SSF46785">
    <property type="entry name" value="Winged helix' DNA-binding domain"/>
    <property type="match status" value="1"/>
</dbReference>
<dbReference type="SUPFAM" id="SSF53850">
    <property type="entry name" value="Periplasmic binding protein-like II"/>
    <property type="match status" value="1"/>
</dbReference>
<keyword evidence="4" id="KW-0804">Transcription</keyword>
<sequence>MKVSLEQWHIFKTIVDEGSFAAAAETLSKSQSGISYAMQQMAQQLPAPVFEQQGRKATLTATGQTLYRHASALLQQAQAMEDLARDMAEGIESEIAIAADALTPHKALFKGLQQFSAHCPRTRVKVYETTLSGTDEALLSGKVQIAITARVPPGFMGDIVAQVTMIPVVANTHPLASRTKEYPIPETELKQERQIIIRDSGLKREQDAGWLGAEQRWTFSHFATSISAVKAGLGFAFLPMHYIQPELNNGELVQLQLKTGGQRQLTLYLVQARPGFTGPAATFATQALINAFNYM</sequence>
<dbReference type="KEGG" id="marq:MARGE09_P0615"/>
<keyword evidence="7" id="KW-1185">Reference proteome</keyword>
<dbReference type="Gene3D" id="1.10.10.10">
    <property type="entry name" value="Winged helix-like DNA-binding domain superfamily/Winged helix DNA-binding domain"/>
    <property type="match status" value="1"/>
</dbReference>
<keyword evidence="2" id="KW-0805">Transcription regulation</keyword>
<dbReference type="InterPro" id="IPR005119">
    <property type="entry name" value="LysR_subst-bd"/>
</dbReference>
<dbReference type="InterPro" id="IPR000847">
    <property type="entry name" value="LysR_HTH_N"/>
</dbReference>
<organism evidence="6 7">
    <name type="scientific">Marinagarivorans cellulosilyticus</name>
    <dbReference type="NCBI Taxonomy" id="2721545"/>
    <lineage>
        <taxon>Bacteria</taxon>
        <taxon>Pseudomonadati</taxon>
        <taxon>Pseudomonadota</taxon>
        <taxon>Gammaproteobacteria</taxon>
        <taxon>Cellvibrionales</taxon>
        <taxon>Cellvibrionaceae</taxon>
        <taxon>Marinagarivorans</taxon>
    </lineage>
</organism>
<feature type="domain" description="HTH lysR-type" evidence="5">
    <location>
        <begin position="3"/>
        <end position="60"/>
    </location>
</feature>
<dbReference type="GO" id="GO:0003700">
    <property type="term" value="F:DNA-binding transcription factor activity"/>
    <property type="evidence" value="ECO:0007669"/>
    <property type="project" value="InterPro"/>
</dbReference>
<keyword evidence="3" id="KW-0238">DNA-binding</keyword>
<dbReference type="RefSeq" id="WP_236985917.1">
    <property type="nucleotide sequence ID" value="NZ_AP023086.1"/>
</dbReference>
<reference evidence="6 7" key="1">
    <citation type="journal article" date="2022" name="IScience">
        <title>An ultrasensitive nanofiber-based assay for enzymatic hydrolysis and deep-sea microbial degradation of cellulose.</title>
        <authorList>
            <person name="Tsudome M."/>
            <person name="Tachioka M."/>
            <person name="Miyazaki M."/>
            <person name="Uchimura K."/>
            <person name="Tsuda M."/>
            <person name="Takaki Y."/>
            <person name="Deguchi S."/>
        </authorList>
    </citation>
    <scope>NUCLEOTIDE SEQUENCE [LARGE SCALE GENOMIC DNA]</scope>
    <source>
        <strain evidence="6 7">GE09</strain>
    </source>
</reference>
<dbReference type="EMBL" id="AP023086">
    <property type="protein sequence ID" value="BCD96415.1"/>
    <property type="molecule type" value="Genomic_DNA"/>
</dbReference>
<dbReference type="PANTHER" id="PTHR30126">
    <property type="entry name" value="HTH-TYPE TRANSCRIPTIONAL REGULATOR"/>
    <property type="match status" value="1"/>
</dbReference>
<evidence type="ECO:0000256" key="4">
    <source>
        <dbReference type="ARBA" id="ARBA00023163"/>
    </source>
</evidence>
<name>A0AAN1WF24_9GAMM</name>
<evidence type="ECO:0000256" key="3">
    <source>
        <dbReference type="ARBA" id="ARBA00023125"/>
    </source>
</evidence>
<dbReference type="GO" id="GO:0000976">
    <property type="term" value="F:transcription cis-regulatory region binding"/>
    <property type="evidence" value="ECO:0007669"/>
    <property type="project" value="TreeGrafter"/>
</dbReference>
<dbReference type="Gene3D" id="3.40.190.290">
    <property type="match status" value="1"/>
</dbReference>
<dbReference type="InterPro" id="IPR036390">
    <property type="entry name" value="WH_DNA-bd_sf"/>
</dbReference>
<evidence type="ECO:0000313" key="6">
    <source>
        <dbReference type="EMBL" id="BCD96415.1"/>
    </source>
</evidence>
<evidence type="ECO:0000256" key="2">
    <source>
        <dbReference type="ARBA" id="ARBA00023015"/>
    </source>
</evidence>
<gene>
    <name evidence="6" type="ORF">MARGE09_P0615</name>
</gene>
<proteinExistence type="inferred from homology"/>
<evidence type="ECO:0000259" key="5">
    <source>
        <dbReference type="PROSITE" id="PS50931"/>
    </source>
</evidence>
<dbReference type="PANTHER" id="PTHR30126:SF88">
    <property type="entry name" value="TRANSCRIPTIONAL REGULATOR-RELATED"/>
    <property type="match status" value="1"/>
</dbReference>
<evidence type="ECO:0000256" key="1">
    <source>
        <dbReference type="ARBA" id="ARBA00009437"/>
    </source>
</evidence>
<dbReference type="Pfam" id="PF03466">
    <property type="entry name" value="LysR_substrate"/>
    <property type="match status" value="1"/>
</dbReference>
<dbReference type="Pfam" id="PF00126">
    <property type="entry name" value="HTH_1"/>
    <property type="match status" value="1"/>
</dbReference>
<protein>
    <recommendedName>
        <fullName evidence="5">HTH lysR-type domain-containing protein</fullName>
    </recommendedName>
</protein>
<dbReference type="Proteomes" id="UP001320119">
    <property type="component" value="Chromosome"/>
</dbReference>
<accession>A0AAN1WF24</accession>
<evidence type="ECO:0000313" key="7">
    <source>
        <dbReference type="Proteomes" id="UP001320119"/>
    </source>
</evidence>
<dbReference type="PROSITE" id="PS50931">
    <property type="entry name" value="HTH_LYSR"/>
    <property type="match status" value="1"/>
</dbReference>
<dbReference type="InterPro" id="IPR036388">
    <property type="entry name" value="WH-like_DNA-bd_sf"/>
</dbReference>